<dbReference type="EMBL" id="FNYH01000010">
    <property type="protein sequence ID" value="SEI78448.1"/>
    <property type="molecule type" value="Genomic_DNA"/>
</dbReference>
<evidence type="ECO:0000259" key="1">
    <source>
        <dbReference type="Pfam" id="PF00561"/>
    </source>
</evidence>
<proteinExistence type="predicted"/>
<dbReference type="InterPro" id="IPR000073">
    <property type="entry name" value="AB_hydrolase_1"/>
</dbReference>
<feature type="domain" description="AB hydrolase-1" evidence="1">
    <location>
        <begin position="32"/>
        <end position="136"/>
    </location>
</feature>
<dbReference type="PANTHER" id="PTHR43689:SF8">
    <property type="entry name" value="ALPHA_BETA-HYDROLASES SUPERFAMILY PROTEIN"/>
    <property type="match status" value="1"/>
</dbReference>
<keyword evidence="3" id="KW-1185">Reference proteome</keyword>
<dbReference type="OrthoDB" id="9779853at2"/>
<dbReference type="Pfam" id="PF00561">
    <property type="entry name" value="Abhydrolase_1"/>
    <property type="match status" value="1"/>
</dbReference>
<dbReference type="STRING" id="64971.SAMN05421831_11040"/>
<sequence length="264" mass="29596">MENITITEAWISTPQGRLWTQTYTPTQVKQVPILLLHDSLGCVALWRDFPQALAQATQRPVIAYDRLGFGRSDAHPNQLTKDFIATEAQQGLRFVCEHLDIQDFILLGHSVGGGMATYSAAAYPDRCQALITLAAQSFVEPLTRAGIREAQAKFQQAGAMQSLQKYHGEKAAWVLASWTETWLSADFDHWNLQQVLPQVRCPMLAVHGDQDEYGSLQQVENFARWASGDARTCILQGYGHVPHRECPQLLIKQIQAFLYSLNIS</sequence>
<evidence type="ECO:0000313" key="2">
    <source>
        <dbReference type="EMBL" id="SEI78448.1"/>
    </source>
</evidence>
<dbReference type="SUPFAM" id="SSF53474">
    <property type="entry name" value="alpha/beta-Hydrolases"/>
    <property type="match status" value="1"/>
</dbReference>
<protein>
    <submittedName>
        <fullName evidence="2">Pimeloyl-ACP methyl ester carboxylesterase</fullName>
    </submittedName>
</protein>
<gene>
    <name evidence="2" type="ORF">SAMN05421831_11040</name>
</gene>
<evidence type="ECO:0000313" key="3">
    <source>
        <dbReference type="Proteomes" id="UP000242999"/>
    </source>
</evidence>
<dbReference type="RefSeq" id="WP_093311025.1">
    <property type="nucleotide sequence ID" value="NZ_FNYH01000010.1"/>
</dbReference>
<dbReference type="AlphaFoldDB" id="A0A1H6TEG8"/>
<reference evidence="3" key="1">
    <citation type="submission" date="2016-10" db="EMBL/GenBank/DDBJ databases">
        <authorList>
            <person name="Varghese N."/>
            <person name="Submissions S."/>
        </authorList>
    </citation>
    <scope>NUCLEOTIDE SEQUENCE [LARGE SCALE GENOMIC DNA]</scope>
    <source>
        <strain evidence="3">DSM 7165</strain>
    </source>
</reference>
<dbReference type="InterPro" id="IPR029058">
    <property type="entry name" value="AB_hydrolase_fold"/>
</dbReference>
<name>A0A1H6TEG8_9GAMM</name>
<dbReference type="PRINTS" id="PR00111">
    <property type="entry name" value="ABHYDROLASE"/>
</dbReference>
<dbReference type="PANTHER" id="PTHR43689">
    <property type="entry name" value="HYDROLASE"/>
    <property type="match status" value="1"/>
</dbReference>
<dbReference type="Proteomes" id="UP000242999">
    <property type="component" value="Unassembled WGS sequence"/>
</dbReference>
<organism evidence="2 3">
    <name type="scientific">Allopseudospirillum japonicum</name>
    <dbReference type="NCBI Taxonomy" id="64971"/>
    <lineage>
        <taxon>Bacteria</taxon>
        <taxon>Pseudomonadati</taxon>
        <taxon>Pseudomonadota</taxon>
        <taxon>Gammaproteobacteria</taxon>
        <taxon>Oceanospirillales</taxon>
        <taxon>Oceanospirillaceae</taxon>
        <taxon>Allopseudospirillum</taxon>
    </lineage>
</organism>
<dbReference type="Gene3D" id="3.40.50.1820">
    <property type="entry name" value="alpha/beta hydrolase"/>
    <property type="match status" value="1"/>
</dbReference>
<accession>A0A1H6TEG8</accession>